<reference evidence="1 2" key="1">
    <citation type="submission" date="2019-10" db="EMBL/GenBank/DDBJ databases">
        <title>Genomic and transcriptomic insights into the perfect genentic adaptation of a filamentous nitrogen-fixing cyanobacterium to rice fields.</title>
        <authorList>
            <person name="Chen Z."/>
        </authorList>
    </citation>
    <scope>NUCLEOTIDE SEQUENCE [LARGE SCALE GENOMIC DNA]</scope>
    <source>
        <strain evidence="1">CCNUC1</strain>
    </source>
</reference>
<evidence type="ECO:0000313" key="1">
    <source>
        <dbReference type="EMBL" id="QFS42706.1"/>
    </source>
</evidence>
<evidence type="ECO:0000313" key="2">
    <source>
        <dbReference type="Proteomes" id="UP000326678"/>
    </source>
</evidence>
<dbReference type="AlphaFoldDB" id="A0A5P8VR43"/>
<protein>
    <submittedName>
        <fullName evidence="1">Uncharacterized protein</fullName>
    </submittedName>
</protein>
<sequence>MIGLKISYFEPPVIFNFDKLSYKLPVGITALVSLEDATRNDIRFEACVELFAQFMVKVRLAQLYLQTLL</sequence>
<proteinExistence type="predicted"/>
<accession>A0A5P8VR43</accession>
<keyword evidence="2" id="KW-1185">Reference proteome</keyword>
<dbReference type="KEGG" id="nsh:GXM_00179"/>
<gene>
    <name evidence="1" type="ORF">GXM_00179</name>
</gene>
<name>A0A5P8VR43_9NOSO</name>
<dbReference type="Proteomes" id="UP000326678">
    <property type="component" value="Chromosome Gxm1"/>
</dbReference>
<organism evidence="1 2">
    <name type="scientific">Nostoc sphaeroides CCNUC1</name>
    <dbReference type="NCBI Taxonomy" id="2653204"/>
    <lineage>
        <taxon>Bacteria</taxon>
        <taxon>Bacillati</taxon>
        <taxon>Cyanobacteriota</taxon>
        <taxon>Cyanophyceae</taxon>
        <taxon>Nostocales</taxon>
        <taxon>Nostocaceae</taxon>
        <taxon>Nostoc</taxon>
    </lineage>
</organism>
<dbReference type="EMBL" id="CP045226">
    <property type="protein sequence ID" value="QFS42706.1"/>
    <property type="molecule type" value="Genomic_DNA"/>
</dbReference>